<name>A0A366EAC0_9BACI</name>
<comment type="caution">
    <text evidence="4">The sequence shown here is derived from an EMBL/GenBank/DDBJ whole genome shotgun (WGS) entry which is preliminary data.</text>
</comment>
<evidence type="ECO:0000256" key="2">
    <source>
        <dbReference type="ARBA" id="ARBA00022679"/>
    </source>
</evidence>
<dbReference type="RefSeq" id="WP_113971515.1">
    <property type="nucleotide sequence ID" value="NZ_QNRJ01000035.1"/>
</dbReference>
<dbReference type="PANTHER" id="PTHR21599:SF0">
    <property type="entry name" value="GLYCERATE KINASE"/>
    <property type="match status" value="1"/>
</dbReference>
<dbReference type="SUPFAM" id="SSF110738">
    <property type="entry name" value="Glycerate kinase I"/>
    <property type="match status" value="1"/>
</dbReference>
<evidence type="ECO:0000256" key="3">
    <source>
        <dbReference type="ARBA" id="ARBA00022777"/>
    </source>
</evidence>
<evidence type="ECO:0000313" key="5">
    <source>
        <dbReference type="Proteomes" id="UP000252118"/>
    </source>
</evidence>
<dbReference type="AlphaFoldDB" id="A0A366EAC0"/>
<gene>
    <name evidence="4" type="ORF">DET59_1352</name>
</gene>
<dbReference type="GO" id="GO:0008887">
    <property type="term" value="F:glycerate kinase activity"/>
    <property type="evidence" value="ECO:0007669"/>
    <property type="project" value="InterPro"/>
</dbReference>
<dbReference type="InterPro" id="IPR018197">
    <property type="entry name" value="Glycerate_kinase_RE-like"/>
</dbReference>
<dbReference type="EMBL" id="QNRJ01000035">
    <property type="protein sequence ID" value="RBO99316.1"/>
    <property type="molecule type" value="Genomic_DNA"/>
</dbReference>
<keyword evidence="3 4" id="KW-0418">Kinase</keyword>
<organism evidence="4 5">
    <name type="scientific">Rossellomorea aquimaris</name>
    <dbReference type="NCBI Taxonomy" id="189382"/>
    <lineage>
        <taxon>Bacteria</taxon>
        <taxon>Bacillati</taxon>
        <taxon>Bacillota</taxon>
        <taxon>Bacilli</taxon>
        <taxon>Bacillales</taxon>
        <taxon>Bacillaceae</taxon>
        <taxon>Rossellomorea</taxon>
    </lineage>
</organism>
<dbReference type="OrthoDB" id="9774290at2"/>
<dbReference type="InterPro" id="IPR036129">
    <property type="entry name" value="Glycerate_kinase_sf"/>
</dbReference>
<dbReference type="Gene3D" id="3.90.1510.10">
    <property type="entry name" value="Glycerate kinase, domain 2"/>
    <property type="match status" value="1"/>
</dbReference>
<dbReference type="Proteomes" id="UP000252118">
    <property type="component" value="Unassembled WGS sequence"/>
</dbReference>
<dbReference type="Gene3D" id="3.40.50.10350">
    <property type="entry name" value="Glycerate kinase, domain 1"/>
    <property type="match status" value="1"/>
</dbReference>
<comment type="similarity">
    <text evidence="1">Belongs to the glycerate kinase type-1 family.</text>
</comment>
<evidence type="ECO:0000313" key="4">
    <source>
        <dbReference type="EMBL" id="RBO99316.1"/>
    </source>
</evidence>
<dbReference type="GO" id="GO:0031388">
    <property type="term" value="P:organic acid phosphorylation"/>
    <property type="evidence" value="ECO:0007669"/>
    <property type="project" value="InterPro"/>
</dbReference>
<dbReference type="Pfam" id="PF02595">
    <property type="entry name" value="Gly_kinase"/>
    <property type="match status" value="1"/>
</dbReference>
<sequence>MKIVNVPDSFKGSMTSTAAAEAIKKGVHQINPSCETVIIQMADGGEGTVDAMMSIMNGETR</sequence>
<accession>A0A366EAC0</accession>
<dbReference type="PANTHER" id="PTHR21599">
    <property type="entry name" value="GLYCERATE KINASE"/>
    <property type="match status" value="1"/>
</dbReference>
<dbReference type="InterPro" id="IPR004381">
    <property type="entry name" value="Glycerate_kinase"/>
</dbReference>
<evidence type="ECO:0000256" key="1">
    <source>
        <dbReference type="ARBA" id="ARBA00006284"/>
    </source>
</evidence>
<proteinExistence type="inferred from homology"/>
<dbReference type="InterPro" id="IPR018193">
    <property type="entry name" value="Glyc_kinase_flavodox-like_fold"/>
</dbReference>
<keyword evidence="2" id="KW-0808">Transferase</keyword>
<protein>
    <submittedName>
        <fullName evidence="4">Glycerate kinase family protein</fullName>
    </submittedName>
</protein>
<reference evidence="4 5" key="1">
    <citation type="submission" date="2018-06" db="EMBL/GenBank/DDBJ databases">
        <title>Freshwater and sediment microbial communities from various areas in North America, analyzing microbe dynamics in response to fracking.</title>
        <authorList>
            <person name="Lamendella R."/>
        </authorList>
    </citation>
    <scope>NUCLEOTIDE SEQUENCE [LARGE SCALE GENOMIC DNA]</scope>
    <source>
        <strain evidence="4 5">97B</strain>
    </source>
</reference>